<dbReference type="Gene3D" id="1.10.10.10">
    <property type="entry name" value="Winged helix-like DNA-binding domain superfamily/Winged helix DNA-binding domain"/>
    <property type="match status" value="1"/>
</dbReference>
<dbReference type="GO" id="GO:0006355">
    <property type="term" value="P:regulation of DNA-templated transcription"/>
    <property type="evidence" value="ECO:0007669"/>
    <property type="project" value="InterPro"/>
</dbReference>
<dbReference type="SMART" id="SM00862">
    <property type="entry name" value="Trans_reg_C"/>
    <property type="match status" value="1"/>
</dbReference>
<dbReference type="GO" id="GO:0003677">
    <property type="term" value="F:DNA binding"/>
    <property type="evidence" value="ECO:0007669"/>
    <property type="project" value="UniProtKB-UniRule"/>
</dbReference>
<sequence>MSPRERPRYRPRYRFGAFAVDPATREMRRDGTVLTVSPKVFDCIVHLIANRDRAVGHGELGATVWSRADVTDTQIRQLMRKVRRILDDDGEQQAVIRTIAHFGFHWVAPTIEEDAAQAARESEPLAAALSPPPRNTARVRRWLVRAALALAAGTVTLGSVLWHRDRDQSAQGPAFARAAGATGVLPTEVTSPGDSADSTWMRLGLMDFVVGRLRQAAVPVIPSSDIVALSRDGGDAGELAARVRGATGATAIVATSAMRQSNGWMVRLVLHDAQGSERVARAYSPDALLAAQAAADQLIAYFGKNPPLSVGDAPPPSTAQLLQRIEAALLADDFAGAQTLIEGAPAAVRELPEIQLQLARIDNANDRDAATRERLTKLLTTVSAEDDPVLRARALNLMGFLDTVDVEASVRSYDEAIDLLDPLDNPVYLGSAHLGRAITYAIADRSALARADYERARVLFTMANDSLQLARVDNAEAGLDAASHRAAEALPLLERSIRTVERFGATERLITPVINQIQVHLQLLQAAPALALYERMRPKLAGATSKESLNYLDFTGALGLIANGRLTEARTLLAAVASAADPVEEAGLRAMIEGQLAQLALVQGRFDVAAEQSARALDALAGVRGFSTTRVDLALTRLRALRGAGRRAEAEAETADLTRRLGAQTVHETVLRVHLAEAEQCWADGQHERAIAIYDTATATAEREGTPYHIRMVAESYAGALLDAGDPARASLVTARLGRWGAEDFDVALMQVRLYHALGQPEAWRTALGTARALAGERPIPLAVQVPPVAGSGLVQQP</sequence>
<dbReference type="CDD" id="cd00383">
    <property type="entry name" value="trans_reg_C"/>
    <property type="match status" value="1"/>
</dbReference>
<dbReference type="InterPro" id="IPR016032">
    <property type="entry name" value="Sig_transdc_resp-reg_C-effctor"/>
</dbReference>
<dbReference type="STRING" id="1300342.I596_808"/>
<protein>
    <submittedName>
        <fullName evidence="4">Transcriptional regulator</fullName>
    </submittedName>
</protein>
<dbReference type="SUPFAM" id="SSF48452">
    <property type="entry name" value="TPR-like"/>
    <property type="match status" value="1"/>
</dbReference>
<keyword evidence="1 2" id="KW-0238">DNA-binding</keyword>
<evidence type="ECO:0000313" key="5">
    <source>
        <dbReference type="Proteomes" id="UP000076830"/>
    </source>
</evidence>
<dbReference type="PATRIC" id="fig|1300342.3.peg.794"/>
<dbReference type="EMBL" id="CP015249">
    <property type="protein sequence ID" value="ANB16844.1"/>
    <property type="molecule type" value="Genomic_DNA"/>
</dbReference>
<proteinExistence type="predicted"/>
<evidence type="ECO:0000313" key="4">
    <source>
        <dbReference type="EMBL" id="ANB16844.1"/>
    </source>
</evidence>
<evidence type="ECO:0000259" key="3">
    <source>
        <dbReference type="PROSITE" id="PS51755"/>
    </source>
</evidence>
<dbReference type="SUPFAM" id="SSF46894">
    <property type="entry name" value="C-terminal effector domain of the bipartite response regulators"/>
    <property type="match status" value="1"/>
</dbReference>
<feature type="domain" description="OmpR/PhoB-type" evidence="3">
    <location>
        <begin position="10"/>
        <end position="108"/>
    </location>
</feature>
<dbReference type="Pfam" id="PF00486">
    <property type="entry name" value="Trans_reg_C"/>
    <property type="match status" value="1"/>
</dbReference>
<keyword evidence="5" id="KW-1185">Reference proteome</keyword>
<gene>
    <name evidence="4" type="ORF">I596_808</name>
</gene>
<evidence type="ECO:0000256" key="1">
    <source>
        <dbReference type="ARBA" id="ARBA00023125"/>
    </source>
</evidence>
<dbReference type="AlphaFoldDB" id="A0A160DS25"/>
<reference evidence="4 5" key="1">
    <citation type="submission" date="2016-04" db="EMBL/GenBank/DDBJ databases">
        <title>Complete genome sequence of Dokdonella koreensis DS-123T.</title>
        <authorList>
            <person name="Kim J.F."/>
            <person name="Lee H."/>
            <person name="Kwak M.-J."/>
        </authorList>
    </citation>
    <scope>NUCLEOTIDE SEQUENCE [LARGE SCALE GENOMIC DNA]</scope>
    <source>
        <strain evidence="4 5">DS-123</strain>
    </source>
</reference>
<dbReference type="RefSeq" id="WP_067644404.1">
    <property type="nucleotide sequence ID" value="NZ_CP015249.1"/>
</dbReference>
<dbReference type="InterPro" id="IPR011990">
    <property type="entry name" value="TPR-like_helical_dom_sf"/>
</dbReference>
<dbReference type="PROSITE" id="PS51755">
    <property type="entry name" value="OMPR_PHOB"/>
    <property type="match status" value="1"/>
</dbReference>
<accession>A0A160DS25</accession>
<organism evidence="4 5">
    <name type="scientific">Dokdonella koreensis DS-123</name>
    <dbReference type="NCBI Taxonomy" id="1300342"/>
    <lineage>
        <taxon>Bacteria</taxon>
        <taxon>Pseudomonadati</taxon>
        <taxon>Pseudomonadota</taxon>
        <taxon>Gammaproteobacteria</taxon>
        <taxon>Lysobacterales</taxon>
        <taxon>Rhodanobacteraceae</taxon>
        <taxon>Dokdonella</taxon>
    </lineage>
</organism>
<dbReference type="Proteomes" id="UP000076830">
    <property type="component" value="Chromosome"/>
</dbReference>
<feature type="DNA-binding region" description="OmpR/PhoB-type" evidence="2">
    <location>
        <begin position="10"/>
        <end position="108"/>
    </location>
</feature>
<dbReference type="OrthoDB" id="9149639at2"/>
<dbReference type="GO" id="GO:0000160">
    <property type="term" value="P:phosphorelay signal transduction system"/>
    <property type="evidence" value="ECO:0007669"/>
    <property type="project" value="InterPro"/>
</dbReference>
<dbReference type="KEGG" id="dko:I596_808"/>
<dbReference type="InterPro" id="IPR036388">
    <property type="entry name" value="WH-like_DNA-bd_sf"/>
</dbReference>
<dbReference type="InterPro" id="IPR001867">
    <property type="entry name" value="OmpR/PhoB-type_DNA-bd"/>
</dbReference>
<name>A0A160DS25_9GAMM</name>
<evidence type="ECO:0000256" key="2">
    <source>
        <dbReference type="PROSITE-ProRule" id="PRU01091"/>
    </source>
</evidence>